<evidence type="ECO:0000256" key="9">
    <source>
        <dbReference type="ARBA" id="ARBA00048679"/>
    </source>
</evidence>
<evidence type="ECO:0000256" key="14">
    <source>
        <dbReference type="SAM" id="Coils"/>
    </source>
</evidence>
<dbReference type="SMART" id="SM00220">
    <property type="entry name" value="S_TKc"/>
    <property type="match status" value="1"/>
</dbReference>
<dbReference type="SMART" id="SM00248">
    <property type="entry name" value="ANK"/>
    <property type="match status" value="5"/>
</dbReference>
<keyword evidence="4" id="KW-0808">Transferase</keyword>
<feature type="region of interest" description="Disordered" evidence="15">
    <location>
        <begin position="1301"/>
        <end position="1351"/>
    </location>
</feature>
<dbReference type="InterPro" id="IPR002110">
    <property type="entry name" value="Ankyrin_rpt"/>
</dbReference>
<evidence type="ECO:0000313" key="18">
    <source>
        <dbReference type="Proteomes" id="UP000225706"/>
    </source>
</evidence>
<dbReference type="SUPFAM" id="SSF48403">
    <property type="entry name" value="Ankyrin repeat"/>
    <property type="match status" value="1"/>
</dbReference>
<dbReference type="EMBL" id="LSMT01000137">
    <property type="protein sequence ID" value="PFX25973.1"/>
    <property type="molecule type" value="Genomic_DNA"/>
</dbReference>
<evidence type="ECO:0000256" key="6">
    <source>
        <dbReference type="ARBA" id="ARBA00022777"/>
    </source>
</evidence>
<evidence type="ECO:0000256" key="3">
    <source>
        <dbReference type="ARBA" id="ARBA00022527"/>
    </source>
</evidence>
<feature type="region of interest" description="Disordered" evidence="15">
    <location>
        <begin position="1231"/>
        <end position="1259"/>
    </location>
</feature>
<dbReference type="Pfam" id="PF00069">
    <property type="entry name" value="Pkinase"/>
    <property type="match status" value="1"/>
</dbReference>
<feature type="compositionally biased region" description="Polar residues" evidence="15">
    <location>
        <begin position="1148"/>
        <end position="1159"/>
    </location>
</feature>
<feature type="region of interest" description="Disordered" evidence="15">
    <location>
        <begin position="494"/>
        <end position="561"/>
    </location>
</feature>
<organism evidence="17 18">
    <name type="scientific">Stylophora pistillata</name>
    <name type="common">Smooth cauliflower coral</name>
    <dbReference type="NCBI Taxonomy" id="50429"/>
    <lineage>
        <taxon>Eukaryota</taxon>
        <taxon>Metazoa</taxon>
        <taxon>Cnidaria</taxon>
        <taxon>Anthozoa</taxon>
        <taxon>Hexacorallia</taxon>
        <taxon>Scleractinia</taxon>
        <taxon>Astrocoeniina</taxon>
        <taxon>Pocilloporidae</taxon>
        <taxon>Stylophora</taxon>
    </lineage>
</organism>
<feature type="compositionally biased region" description="Basic and acidic residues" evidence="15">
    <location>
        <begin position="1301"/>
        <end position="1310"/>
    </location>
</feature>
<comment type="similarity">
    <text evidence="1">Belongs to the protein kinase superfamily. STE Ser/Thr protein kinase family. STE20 subfamily.</text>
</comment>
<dbReference type="GO" id="GO:0035556">
    <property type="term" value="P:intracellular signal transduction"/>
    <property type="evidence" value="ECO:0007669"/>
    <property type="project" value="UniProtKB-ARBA"/>
</dbReference>
<dbReference type="GO" id="GO:0004674">
    <property type="term" value="F:protein serine/threonine kinase activity"/>
    <property type="evidence" value="ECO:0007669"/>
    <property type="project" value="UniProtKB-KW"/>
</dbReference>
<dbReference type="SUPFAM" id="SSF56112">
    <property type="entry name" value="Protein kinase-like (PK-like)"/>
    <property type="match status" value="1"/>
</dbReference>
<accession>A0A2B4SAB3</accession>
<feature type="compositionally biased region" description="Low complexity" evidence="15">
    <location>
        <begin position="1378"/>
        <end position="1387"/>
    </location>
</feature>
<dbReference type="OrthoDB" id="5954682at2759"/>
<keyword evidence="18" id="KW-1185">Reference proteome</keyword>
<feature type="region of interest" description="Disordered" evidence="15">
    <location>
        <begin position="330"/>
        <end position="460"/>
    </location>
</feature>
<feature type="repeat" description="ANK" evidence="12">
    <location>
        <begin position="78"/>
        <end position="110"/>
    </location>
</feature>
<dbReference type="PROSITE" id="PS00108">
    <property type="entry name" value="PROTEIN_KINASE_ST"/>
    <property type="match status" value="1"/>
</dbReference>
<feature type="compositionally biased region" description="Polar residues" evidence="15">
    <location>
        <begin position="1415"/>
        <end position="1428"/>
    </location>
</feature>
<evidence type="ECO:0000256" key="7">
    <source>
        <dbReference type="ARBA" id="ARBA00022840"/>
    </source>
</evidence>
<evidence type="ECO:0000313" key="17">
    <source>
        <dbReference type="EMBL" id="PFX25973.1"/>
    </source>
</evidence>
<keyword evidence="6 17" id="KW-0418">Kinase</keyword>
<dbReference type="InterPro" id="IPR008271">
    <property type="entry name" value="Ser/Thr_kinase_AS"/>
</dbReference>
<comment type="catalytic activity">
    <reaction evidence="9">
        <text>L-seryl-[protein] + ATP = O-phospho-L-seryl-[protein] + ADP + H(+)</text>
        <dbReference type="Rhea" id="RHEA:17989"/>
        <dbReference type="Rhea" id="RHEA-COMP:9863"/>
        <dbReference type="Rhea" id="RHEA-COMP:11604"/>
        <dbReference type="ChEBI" id="CHEBI:15378"/>
        <dbReference type="ChEBI" id="CHEBI:29999"/>
        <dbReference type="ChEBI" id="CHEBI:30616"/>
        <dbReference type="ChEBI" id="CHEBI:83421"/>
        <dbReference type="ChEBI" id="CHEBI:456216"/>
        <dbReference type="EC" id="2.7.11.1"/>
    </reaction>
</comment>
<evidence type="ECO:0000256" key="15">
    <source>
        <dbReference type="SAM" id="MobiDB-lite"/>
    </source>
</evidence>
<feature type="domain" description="Protein kinase" evidence="16">
    <location>
        <begin position="1520"/>
        <end position="1782"/>
    </location>
</feature>
<dbReference type="InterPro" id="IPR000719">
    <property type="entry name" value="Prot_kinase_dom"/>
</dbReference>
<reference evidence="18" key="1">
    <citation type="journal article" date="2017" name="bioRxiv">
        <title>Comparative analysis of the genomes of Stylophora pistillata and Acropora digitifera provides evidence for extensive differences between species of corals.</title>
        <authorList>
            <person name="Voolstra C.R."/>
            <person name="Li Y."/>
            <person name="Liew Y.J."/>
            <person name="Baumgarten S."/>
            <person name="Zoccola D."/>
            <person name="Flot J.-F."/>
            <person name="Tambutte S."/>
            <person name="Allemand D."/>
            <person name="Aranda M."/>
        </authorList>
    </citation>
    <scope>NUCLEOTIDE SEQUENCE [LARGE SCALE GENOMIC DNA]</scope>
</reference>
<dbReference type="PROSITE" id="PS50088">
    <property type="entry name" value="ANK_REPEAT"/>
    <property type="match status" value="3"/>
</dbReference>
<feature type="repeat" description="ANK" evidence="12">
    <location>
        <begin position="274"/>
        <end position="306"/>
    </location>
</feature>
<feature type="region of interest" description="Disordered" evidence="15">
    <location>
        <begin position="1363"/>
        <end position="1440"/>
    </location>
</feature>
<feature type="compositionally biased region" description="Basic and acidic residues" evidence="15">
    <location>
        <begin position="768"/>
        <end position="781"/>
    </location>
</feature>
<evidence type="ECO:0000256" key="10">
    <source>
        <dbReference type="ARBA" id="ARBA00069016"/>
    </source>
</evidence>
<dbReference type="FunFam" id="1.10.510.10:FF:000331">
    <property type="entry name" value="Mitogen-activated protein kinase kinase kinase 19"/>
    <property type="match status" value="1"/>
</dbReference>
<keyword evidence="14" id="KW-0175">Coiled coil</keyword>
<keyword evidence="12" id="KW-0040">ANK repeat</keyword>
<keyword evidence="5 13" id="KW-0547">Nucleotide-binding</keyword>
<feature type="compositionally biased region" description="Low complexity" evidence="15">
    <location>
        <begin position="1396"/>
        <end position="1414"/>
    </location>
</feature>
<protein>
    <recommendedName>
        <fullName evidence="10">Mitogen-activated protein kinase kinase kinase 19</fullName>
        <ecNumber evidence="2">2.7.11.1</ecNumber>
    </recommendedName>
    <alternativeName>
        <fullName evidence="11">SPS1/STE20-related protein kinase YSK4</fullName>
    </alternativeName>
</protein>
<dbReference type="Gene3D" id="3.30.200.20">
    <property type="entry name" value="Phosphorylase Kinase, domain 1"/>
    <property type="match status" value="1"/>
</dbReference>
<dbReference type="InterPro" id="IPR036770">
    <property type="entry name" value="Ankyrin_rpt-contain_sf"/>
</dbReference>
<dbReference type="GO" id="GO:0005524">
    <property type="term" value="F:ATP binding"/>
    <property type="evidence" value="ECO:0007669"/>
    <property type="project" value="UniProtKB-UniRule"/>
</dbReference>
<feature type="repeat" description="ANK" evidence="12">
    <location>
        <begin position="220"/>
        <end position="255"/>
    </location>
</feature>
<feature type="compositionally biased region" description="Polar residues" evidence="15">
    <location>
        <begin position="1311"/>
        <end position="1331"/>
    </location>
</feature>
<dbReference type="Gene3D" id="1.25.40.20">
    <property type="entry name" value="Ankyrin repeat-containing domain"/>
    <property type="match status" value="3"/>
</dbReference>
<evidence type="ECO:0000256" key="13">
    <source>
        <dbReference type="PROSITE-ProRule" id="PRU10141"/>
    </source>
</evidence>
<feature type="compositionally biased region" description="Basic residues" evidence="15">
    <location>
        <begin position="1076"/>
        <end position="1087"/>
    </location>
</feature>
<feature type="binding site" evidence="13">
    <location>
        <position position="1548"/>
    </location>
    <ligand>
        <name>ATP</name>
        <dbReference type="ChEBI" id="CHEBI:30616"/>
    </ligand>
</feature>
<dbReference type="InterPro" id="IPR017441">
    <property type="entry name" value="Protein_kinase_ATP_BS"/>
</dbReference>
<evidence type="ECO:0000256" key="5">
    <source>
        <dbReference type="ARBA" id="ARBA00022741"/>
    </source>
</evidence>
<dbReference type="STRING" id="50429.A0A2B4SAB3"/>
<evidence type="ECO:0000256" key="8">
    <source>
        <dbReference type="ARBA" id="ARBA00047899"/>
    </source>
</evidence>
<sequence>MTKGGFSCQSSRARGSKDCMRHYYDITSRLFSNGRADDYLSELFLNAAKNGDIERVQNFLARTSRNASVNVDVKDREEGFTAVMLAAMNKHEKVVSLLLNYGADITLHNNKGQTVLDIATDSMRPLLLGSVARQGYSSRHILQAAWQGNFQLVKKLLSSKARLDVNCKNADGLTPLLLVTRDINLFEKIEKAVLENSYHPVDVVKELIAHNADCGARDSEGKRPLHFAAHGKGSHAQGVVNILIQEGASEIEDNQPILLALIEGGANVNAKGHVGKTPLHIAASHGFELVSDTLLHHGADVTITDDNGLSAVDVAKGKRVQQALKEAWVGQTQGSKYHSHRVYSAPAPPQNEQESVPSKLETTEQKKGNLLSADSFSRVNTAPSQRKERKLKKKPQSFSEEISLPKERSSHPVSNKPSDVRMPRIPSAQKPELSLTFRSSSELVGRGKPRRQELTAPGLKDARSSEALPGLSVLNIELRNVRNLRDAKPMLRKRKTSIQSPVPPNYRLHHRLSSPVLSYQRKLSPPGTPRNEARIRSSSESLVPSSRLAVPSRVPPLGGKRALTPELRSITTSEMTKENIAFTPEIIDLDLLTKQGRRNEKSSSLFLSEVREVTPPPPSPRIVSRNSPEDIQLESDTTKQDSESVMTRTFESVPRPSFWIPVDGSTMEKNDPTSVQTVEESSSNGTKFYIDLSNLEALATGQCSLCGDSLPETTKSKGDTISSNTEREICKSCQPRRRSSEDVFWIPFTDKRKASALKILNGMENRLRSDPSIEKERKNSGDEIVEQSNGEPHPQSELSEVNSSVVEGGDSKALVLTKPALPFSPNMTGYDVSCVCDNNTGLCSCTIVKKDVSSSPSTDNTINRVSGATGVVKTVGETSSLLESTLVARPTNEYASSRRAPTYSKSTSSVRKETELFLKSFSENDVSNHSLVEDTVKTTLKNIEENENHLVDAHQNVSGQIAKQPFVQEIQPDDSRDGTISNAPIEPSPPKHAWATPRMEEPGTSSVKITNPFPSPVPPVDKSAVHPPIGPVDDNRMGNKKHTLGKKGKKCGGKTAATCKPKSRTKNKVPEQNVKGSKKKGKTKKKSDIKMVTVQQREAREELGLRTISQGGLDVAEESMDNLCTFRPFGMFKGIHTILTPIPESPRSALSTPRTTEGTEQVGAPPKGPEEESREAQEGSNKGPDVVVLGNEKDSEGMTEEGEFDVVDGGMFSSLIGMCVPRLKLGKSDVVSDSGSDAESTEALVTQPQGGGVTEQQLDSTEEGIARDRENVMGVDEVGAKHQVVQDEADDAMEAIIKRELSLEDKRESGRTNPMDQASVLHNQTTKNCSSDEIFRAKSNSSQVNTGEESLLSYRCSRDFSSEILDESDLPSEERTSSEASSFSEQYSDTDSSYNSLGSASPRPLSPASSLNSSDTYFSSPRSSSGPETPTPEREIRSENSVEIDYYEQMARGKSSISSSSNSSSTIRTRSNISLGSLGNVSQGSMGSFAASVAENVVRSRLSASSRTQSSTSCEEEIVWKKGNILGKGAFGTVWCGLTNTGEMIAVKQVELNNSNFDEAEKQYEKLQEEVSLLKSLQHKNIVKYIGTCLDGGVVNIFMEFVPGGSIASILARFGCLDEPVFSRYTKQLLSGVSYLHSNNVIHRDIKGGNILIMASGVLKLIDFGCAKRLYMNLSMSRSNILRSMKGTPYWMAPEVIRETGHGRKSDIWSVGCTVFEMATGKPPWSDMPPMAAIFAIGSGSLTVPQLSEDFSSAARDFVSKCLTRDPDWRPSADELLQHHFLTDTS</sequence>
<evidence type="ECO:0000256" key="2">
    <source>
        <dbReference type="ARBA" id="ARBA00012513"/>
    </source>
</evidence>
<dbReference type="EC" id="2.7.11.1" evidence="2"/>
<dbReference type="Gene3D" id="1.10.510.10">
    <property type="entry name" value="Transferase(Phosphotransferase) domain 1"/>
    <property type="match status" value="1"/>
</dbReference>
<evidence type="ECO:0000256" key="11">
    <source>
        <dbReference type="ARBA" id="ARBA00080573"/>
    </source>
</evidence>
<feature type="compositionally biased region" description="Polar residues" evidence="15">
    <location>
        <begin position="372"/>
        <end position="384"/>
    </location>
</feature>
<dbReference type="PANTHER" id="PTHR11584">
    <property type="entry name" value="SERINE/THREONINE PROTEIN KINASE"/>
    <property type="match status" value="1"/>
</dbReference>
<feature type="region of interest" description="Disordered" evidence="15">
    <location>
        <begin position="971"/>
        <end position="1094"/>
    </location>
</feature>
<feature type="compositionally biased region" description="Basic residues" evidence="15">
    <location>
        <begin position="1038"/>
        <end position="1052"/>
    </location>
</feature>
<feature type="compositionally biased region" description="Polar residues" evidence="15">
    <location>
        <begin position="1338"/>
        <end position="1348"/>
    </location>
</feature>
<keyword evidence="3" id="KW-0723">Serine/threonine-protein kinase</keyword>
<proteinExistence type="inferred from homology"/>
<dbReference type="PROSITE" id="PS00107">
    <property type="entry name" value="PROTEIN_KINASE_ATP"/>
    <property type="match status" value="1"/>
</dbReference>
<comment type="caution">
    <text evidence="17">The sequence shown here is derived from an EMBL/GenBank/DDBJ whole genome shotgun (WGS) entry which is preliminary data.</text>
</comment>
<name>A0A2B4SAB3_STYPI</name>
<evidence type="ECO:0000256" key="4">
    <source>
        <dbReference type="ARBA" id="ARBA00022679"/>
    </source>
</evidence>
<dbReference type="PROSITE" id="PS50011">
    <property type="entry name" value="PROTEIN_KINASE_DOM"/>
    <property type="match status" value="1"/>
</dbReference>
<keyword evidence="7 13" id="KW-0067">ATP-binding</keyword>
<feature type="compositionally biased region" description="Basic and acidic residues" evidence="15">
    <location>
        <begin position="1168"/>
        <end position="1177"/>
    </location>
</feature>
<feature type="region of interest" description="Disordered" evidence="15">
    <location>
        <begin position="1142"/>
        <end position="1187"/>
    </location>
</feature>
<evidence type="ECO:0000259" key="16">
    <source>
        <dbReference type="PROSITE" id="PS50011"/>
    </source>
</evidence>
<gene>
    <name evidence="17" type="primary">MAP3K19</name>
    <name evidence="17" type="ORF">AWC38_SpisGene9359</name>
</gene>
<evidence type="ECO:0000256" key="1">
    <source>
        <dbReference type="ARBA" id="ARBA00008874"/>
    </source>
</evidence>
<feature type="coiled-coil region" evidence="14">
    <location>
        <begin position="1550"/>
        <end position="1577"/>
    </location>
</feature>
<feature type="compositionally biased region" description="Basic and acidic residues" evidence="15">
    <location>
        <begin position="1431"/>
        <end position="1440"/>
    </location>
</feature>
<feature type="compositionally biased region" description="Polar residues" evidence="15">
    <location>
        <begin position="1243"/>
        <end position="1259"/>
    </location>
</feature>
<feature type="region of interest" description="Disordered" evidence="15">
    <location>
        <begin position="606"/>
        <end position="650"/>
    </location>
</feature>
<dbReference type="Pfam" id="PF12796">
    <property type="entry name" value="Ank_2"/>
    <property type="match status" value="2"/>
</dbReference>
<dbReference type="PANTHER" id="PTHR11584:SF369">
    <property type="entry name" value="MITOGEN-ACTIVATED PROTEIN KINASE KINASE KINASE 19-RELATED"/>
    <property type="match status" value="1"/>
</dbReference>
<comment type="catalytic activity">
    <reaction evidence="8">
        <text>L-threonyl-[protein] + ATP = O-phospho-L-threonyl-[protein] + ADP + H(+)</text>
        <dbReference type="Rhea" id="RHEA:46608"/>
        <dbReference type="Rhea" id="RHEA-COMP:11060"/>
        <dbReference type="Rhea" id="RHEA-COMP:11605"/>
        <dbReference type="ChEBI" id="CHEBI:15378"/>
        <dbReference type="ChEBI" id="CHEBI:30013"/>
        <dbReference type="ChEBI" id="CHEBI:30616"/>
        <dbReference type="ChEBI" id="CHEBI:61977"/>
        <dbReference type="ChEBI" id="CHEBI:456216"/>
        <dbReference type="EC" id="2.7.11.1"/>
    </reaction>
</comment>
<feature type="region of interest" description="Disordered" evidence="15">
    <location>
        <begin position="768"/>
        <end position="799"/>
    </location>
</feature>
<dbReference type="InterPro" id="IPR011009">
    <property type="entry name" value="Kinase-like_dom_sf"/>
</dbReference>
<dbReference type="PROSITE" id="PS50297">
    <property type="entry name" value="ANK_REP_REGION"/>
    <property type="match status" value="3"/>
</dbReference>
<evidence type="ECO:0000256" key="12">
    <source>
        <dbReference type="PROSITE-ProRule" id="PRU00023"/>
    </source>
</evidence>
<dbReference type="Proteomes" id="UP000225706">
    <property type="component" value="Unassembled WGS sequence"/>
</dbReference>